<evidence type="ECO:0000256" key="5">
    <source>
        <dbReference type="SAM" id="SignalP"/>
    </source>
</evidence>
<dbReference type="RefSeq" id="WP_165119985.1">
    <property type="nucleotide sequence ID" value="NZ_JAAKZG010000010.1"/>
</dbReference>
<dbReference type="EMBL" id="JAAKZG010000010">
    <property type="protein sequence ID" value="NGN43564.1"/>
    <property type="molecule type" value="Genomic_DNA"/>
</dbReference>
<comment type="caution">
    <text evidence="7">The sequence shown here is derived from an EMBL/GenBank/DDBJ whole genome shotgun (WGS) entry which is preliminary data.</text>
</comment>
<dbReference type="Pfam" id="PF00497">
    <property type="entry name" value="SBP_bac_3"/>
    <property type="match status" value="1"/>
</dbReference>
<keyword evidence="3 5" id="KW-0732">Signal</keyword>
<keyword evidence="2" id="KW-0813">Transport</keyword>
<dbReference type="SMART" id="SM00062">
    <property type="entry name" value="PBPb"/>
    <property type="match status" value="1"/>
</dbReference>
<sequence length="287" mass="30357">MLNVYLNKVSRKLALWAAAVTIASASAFASVPAAVAQTVEEIKQAGVLKVGSQVAQVPWGFTDPSGKLTGFDIELCRMVAEDLGVEAQFTPVTSSNRVATLLTGQVDMLAAVMGIFADRQKVVLFARPYVNNDTVFIGRSDLNVKGYDGLSGLRVGVPRGTPQDISVTQAKPAGATIQRFDDDATTIQALLSGQVDIIGGASTQVGNIAKVAGEGKFTQQFVVARAFNAFAVRPQSREFADYLSDFVARKTESGELSALYKKWIGGEIAKLPATGEGPDALPVSVKE</sequence>
<dbReference type="PANTHER" id="PTHR30085:SF6">
    <property type="entry name" value="ABC TRANSPORTER GLUTAMINE-BINDING PROTEIN GLNH"/>
    <property type="match status" value="1"/>
</dbReference>
<evidence type="ECO:0000313" key="7">
    <source>
        <dbReference type="EMBL" id="NGN43564.1"/>
    </source>
</evidence>
<evidence type="ECO:0000259" key="6">
    <source>
        <dbReference type="SMART" id="SM00062"/>
    </source>
</evidence>
<protein>
    <submittedName>
        <fullName evidence="7">Transporter substrate-binding domain-containing protein</fullName>
    </submittedName>
</protein>
<dbReference type="SUPFAM" id="SSF53850">
    <property type="entry name" value="Periplasmic binding protein-like II"/>
    <property type="match status" value="1"/>
</dbReference>
<proteinExistence type="inferred from homology"/>
<dbReference type="AlphaFoldDB" id="A0A7C9V984"/>
<dbReference type="PROSITE" id="PS01039">
    <property type="entry name" value="SBP_BACTERIAL_3"/>
    <property type="match status" value="1"/>
</dbReference>
<evidence type="ECO:0000313" key="8">
    <source>
        <dbReference type="Proteomes" id="UP000481252"/>
    </source>
</evidence>
<feature type="signal peptide" evidence="5">
    <location>
        <begin position="1"/>
        <end position="29"/>
    </location>
</feature>
<dbReference type="Proteomes" id="UP000481252">
    <property type="component" value="Unassembled WGS sequence"/>
</dbReference>
<evidence type="ECO:0000256" key="2">
    <source>
        <dbReference type="ARBA" id="ARBA00022448"/>
    </source>
</evidence>
<organism evidence="7 8">
    <name type="scientific">Mesorhizobium zhangyense</name>
    <dbReference type="NCBI Taxonomy" id="1776730"/>
    <lineage>
        <taxon>Bacteria</taxon>
        <taxon>Pseudomonadati</taxon>
        <taxon>Pseudomonadota</taxon>
        <taxon>Alphaproteobacteria</taxon>
        <taxon>Hyphomicrobiales</taxon>
        <taxon>Phyllobacteriaceae</taxon>
        <taxon>Mesorhizobium</taxon>
    </lineage>
</organism>
<evidence type="ECO:0000256" key="3">
    <source>
        <dbReference type="ARBA" id="ARBA00022729"/>
    </source>
</evidence>
<dbReference type="GO" id="GO:0005576">
    <property type="term" value="C:extracellular region"/>
    <property type="evidence" value="ECO:0007669"/>
    <property type="project" value="TreeGrafter"/>
</dbReference>
<gene>
    <name evidence="7" type="ORF">G6N74_21060</name>
</gene>
<dbReference type="GO" id="GO:0030288">
    <property type="term" value="C:outer membrane-bounded periplasmic space"/>
    <property type="evidence" value="ECO:0007669"/>
    <property type="project" value="TreeGrafter"/>
</dbReference>
<dbReference type="InterPro" id="IPR051455">
    <property type="entry name" value="Bact_solute-bind_prot3"/>
</dbReference>
<dbReference type="InterPro" id="IPR018313">
    <property type="entry name" value="SBP_3_CS"/>
</dbReference>
<dbReference type="GO" id="GO:0006865">
    <property type="term" value="P:amino acid transport"/>
    <property type="evidence" value="ECO:0007669"/>
    <property type="project" value="TreeGrafter"/>
</dbReference>
<dbReference type="InterPro" id="IPR001638">
    <property type="entry name" value="Solute-binding_3/MltF_N"/>
</dbReference>
<dbReference type="Gene3D" id="3.40.190.10">
    <property type="entry name" value="Periplasmic binding protein-like II"/>
    <property type="match status" value="2"/>
</dbReference>
<reference evidence="7 8" key="1">
    <citation type="submission" date="2020-02" db="EMBL/GenBank/DDBJ databases">
        <title>Genome sequence of the type strain CGMCC 1.15528 of Mesorhizobium zhangyense.</title>
        <authorList>
            <person name="Gao J."/>
            <person name="Sun J."/>
        </authorList>
    </citation>
    <scope>NUCLEOTIDE SEQUENCE [LARGE SCALE GENOMIC DNA]</scope>
    <source>
        <strain evidence="7 8">CGMCC 1.15528</strain>
    </source>
</reference>
<keyword evidence="8" id="KW-1185">Reference proteome</keyword>
<accession>A0A7C9V984</accession>
<comment type="similarity">
    <text evidence="1 4">Belongs to the bacterial solute-binding protein 3 family.</text>
</comment>
<feature type="chain" id="PRO_5028985735" evidence="5">
    <location>
        <begin position="30"/>
        <end position="287"/>
    </location>
</feature>
<evidence type="ECO:0000256" key="4">
    <source>
        <dbReference type="RuleBase" id="RU003744"/>
    </source>
</evidence>
<name>A0A7C9V984_9HYPH</name>
<evidence type="ECO:0000256" key="1">
    <source>
        <dbReference type="ARBA" id="ARBA00010333"/>
    </source>
</evidence>
<feature type="domain" description="Solute-binding protein family 3/N-terminal" evidence="6">
    <location>
        <begin position="47"/>
        <end position="267"/>
    </location>
</feature>
<dbReference type="PANTHER" id="PTHR30085">
    <property type="entry name" value="AMINO ACID ABC TRANSPORTER PERMEASE"/>
    <property type="match status" value="1"/>
</dbReference>